<gene>
    <name evidence="3" type="ORF">V1264_020382</name>
</gene>
<feature type="compositionally biased region" description="Polar residues" evidence="1">
    <location>
        <begin position="195"/>
        <end position="225"/>
    </location>
</feature>
<sequence>MYTTSRGGFLYCSGYETCSNGCCGSYPDFYCCSLSTAAVAGIVLGCIVLVFLCSYCLKKKSHSGRVIRPVQPTNNTIVYTGMSGSYPMGYAGPPPQYMPAPPPYKRHDDAPPAYATHNQNGHNARAGATAANPYQSQPQQQYPASEAQYPAPPQYNYGQGQGWSTAGPSTAAGPPSTATAPPYTTGPPPTAVTSVRPTASSNQSSTMSRQRHSYGQGQGWSTAASNDPPATAASTARPPSTAAPAPPSTAASGGLPSSRLPPLPQLPND</sequence>
<comment type="caution">
    <text evidence="3">The sequence shown here is derived from an EMBL/GenBank/DDBJ whole genome shotgun (WGS) entry which is preliminary data.</text>
</comment>
<name>A0AAN9GCR4_9CAEN</name>
<proteinExistence type="predicted"/>
<feature type="compositionally biased region" description="Low complexity" evidence="1">
    <location>
        <begin position="164"/>
        <end position="183"/>
    </location>
</feature>
<dbReference type="AlphaFoldDB" id="A0AAN9GCR4"/>
<evidence type="ECO:0000256" key="2">
    <source>
        <dbReference type="SAM" id="Phobius"/>
    </source>
</evidence>
<dbReference type="Proteomes" id="UP001374579">
    <property type="component" value="Unassembled WGS sequence"/>
</dbReference>
<keyword evidence="2" id="KW-1133">Transmembrane helix</keyword>
<keyword evidence="2" id="KW-0812">Transmembrane</keyword>
<keyword evidence="2" id="KW-0472">Membrane</keyword>
<keyword evidence="4" id="KW-1185">Reference proteome</keyword>
<feature type="compositionally biased region" description="Low complexity" evidence="1">
    <location>
        <begin position="228"/>
        <end position="258"/>
    </location>
</feature>
<dbReference type="EMBL" id="JBAMIC010000010">
    <property type="protein sequence ID" value="KAK7102110.1"/>
    <property type="molecule type" value="Genomic_DNA"/>
</dbReference>
<evidence type="ECO:0000256" key="1">
    <source>
        <dbReference type="SAM" id="MobiDB-lite"/>
    </source>
</evidence>
<feature type="compositionally biased region" description="Low complexity" evidence="1">
    <location>
        <begin position="130"/>
        <end position="149"/>
    </location>
</feature>
<reference evidence="3 4" key="1">
    <citation type="submission" date="2024-02" db="EMBL/GenBank/DDBJ databases">
        <title>Chromosome-scale genome assembly of the rough periwinkle Littorina saxatilis.</title>
        <authorList>
            <person name="De Jode A."/>
            <person name="Faria R."/>
            <person name="Formenti G."/>
            <person name="Sims Y."/>
            <person name="Smith T.P."/>
            <person name="Tracey A."/>
            <person name="Wood J.M.D."/>
            <person name="Zagrodzka Z.B."/>
            <person name="Johannesson K."/>
            <person name="Butlin R.K."/>
            <person name="Leder E.H."/>
        </authorList>
    </citation>
    <scope>NUCLEOTIDE SEQUENCE [LARGE SCALE GENOMIC DNA]</scope>
    <source>
        <strain evidence="3">Snail1</strain>
        <tissue evidence="3">Muscle</tissue>
    </source>
</reference>
<evidence type="ECO:0000313" key="3">
    <source>
        <dbReference type="EMBL" id="KAK7102110.1"/>
    </source>
</evidence>
<organism evidence="3 4">
    <name type="scientific">Littorina saxatilis</name>
    <dbReference type="NCBI Taxonomy" id="31220"/>
    <lineage>
        <taxon>Eukaryota</taxon>
        <taxon>Metazoa</taxon>
        <taxon>Spiralia</taxon>
        <taxon>Lophotrochozoa</taxon>
        <taxon>Mollusca</taxon>
        <taxon>Gastropoda</taxon>
        <taxon>Caenogastropoda</taxon>
        <taxon>Littorinimorpha</taxon>
        <taxon>Littorinoidea</taxon>
        <taxon>Littorinidae</taxon>
        <taxon>Littorina</taxon>
    </lineage>
</organism>
<accession>A0AAN9GCR4</accession>
<feature type="region of interest" description="Disordered" evidence="1">
    <location>
        <begin position="97"/>
        <end position="269"/>
    </location>
</feature>
<feature type="transmembrane region" description="Helical" evidence="2">
    <location>
        <begin position="34"/>
        <end position="57"/>
    </location>
</feature>
<feature type="compositionally biased region" description="Pro residues" evidence="1">
    <location>
        <begin position="259"/>
        <end position="269"/>
    </location>
</feature>
<protein>
    <submittedName>
        <fullName evidence="3">Uncharacterized protein</fullName>
    </submittedName>
</protein>
<evidence type="ECO:0000313" key="4">
    <source>
        <dbReference type="Proteomes" id="UP001374579"/>
    </source>
</evidence>